<dbReference type="RefSeq" id="WP_235001076.1">
    <property type="nucleotide sequence ID" value="NZ_FUWS01000010.1"/>
</dbReference>
<dbReference type="SUPFAM" id="SSF55781">
    <property type="entry name" value="GAF domain-like"/>
    <property type="match status" value="1"/>
</dbReference>
<dbReference type="Pfam" id="PF09339">
    <property type="entry name" value="HTH_IclR"/>
    <property type="match status" value="1"/>
</dbReference>
<dbReference type="PROSITE" id="PS51077">
    <property type="entry name" value="HTH_ICLR"/>
    <property type="match status" value="1"/>
</dbReference>
<dbReference type="SMART" id="SM00346">
    <property type="entry name" value="HTH_ICLR"/>
    <property type="match status" value="1"/>
</dbReference>
<dbReference type="GO" id="GO:0003700">
    <property type="term" value="F:DNA-binding transcription factor activity"/>
    <property type="evidence" value="ECO:0007669"/>
    <property type="project" value="TreeGrafter"/>
</dbReference>
<dbReference type="InterPro" id="IPR005471">
    <property type="entry name" value="Tscrpt_reg_IclR_N"/>
</dbReference>
<dbReference type="InterPro" id="IPR029016">
    <property type="entry name" value="GAF-like_dom_sf"/>
</dbReference>
<evidence type="ECO:0000259" key="7">
    <source>
        <dbReference type="PROSITE" id="PS51077"/>
    </source>
</evidence>
<dbReference type="PROSITE" id="PS51078">
    <property type="entry name" value="ICLR_ED"/>
    <property type="match status" value="1"/>
</dbReference>
<dbReference type="Proteomes" id="UP000190637">
    <property type="component" value="Unassembled WGS sequence"/>
</dbReference>
<keyword evidence="3" id="KW-0238">DNA-binding</keyword>
<evidence type="ECO:0000256" key="6">
    <source>
        <dbReference type="ARBA" id="ARBA00070406"/>
    </source>
</evidence>
<dbReference type="InterPro" id="IPR014757">
    <property type="entry name" value="Tscrpt_reg_IclR_C"/>
</dbReference>
<accession>A0A1T4SLQ5</accession>
<dbReference type="InterPro" id="IPR036390">
    <property type="entry name" value="WH_DNA-bd_sf"/>
</dbReference>
<dbReference type="Pfam" id="PF01614">
    <property type="entry name" value="IclR_C"/>
    <property type="match status" value="1"/>
</dbReference>
<keyword evidence="4" id="KW-0804">Transcription</keyword>
<feature type="domain" description="HTH iclR-type" evidence="7">
    <location>
        <begin position="1"/>
        <end position="62"/>
    </location>
</feature>
<dbReference type="EMBL" id="FUWS01000010">
    <property type="protein sequence ID" value="SKA29105.1"/>
    <property type="molecule type" value="Genomic_DNA"/>
</dbReference>
<keyword evidence="2" id="KW-0805">Transcription regulation</keyword>
<dbReference type="GO" id="GO:0003677">
    <property type="term" value="F:DNA binding"/>
    <property type="evidence" value="ECO:0007669"/>
    <property type="project" value="UniProtKB-KW"/>
</dbReference>
<evidence type="ECO:0000259" key="8">
    <source>
        <dbReference type="PROSITE" id="PS51078"/>
    </source>
</evidence>
<dbReference type="STRING" id="1122192.SAMN02745673_03652"/>
<evidence type="ECO:0000256" key="4">
    <source>
        <dbReference type="ARBA" id="ARBA00023163"/>
    </source>
</evidence>
<dbReference type="InterPro" id="IPR050707">
    <property type="entry name" value="HTH_MetabolicPath_Reg"/>
</dbReference>
<dbReference type="FunFam" id="1.10.10.10:FF:000056">
    <property type="entry name" value="IclR family transcriptional regulator"/>
    <property type="match status" value="1"/>
</dbReference>
<dbReference type="InterPro" id="IPR036388">
    <property type="entry name" value="WH-like_DNA-bd_sf"/>
</dbReference>
<evidence type="ECO:0000256" key="2">
    <source>
        <dbReference type="ARBA" id="ARBA00023015"/>
    </source>
</evidence>
<dbReference type="SUPFAM" id="SSF46785">
    <property type="entry name" value="Winged helix' DNA-binding domain"/>
    <property type="match status" value="1"/>
</dbReference>
<keyword evidence="1" id="KW-0319">Glycerol metabolism</keyword>
<protein>
    <recommendedName>
        <fullName evidence="6">Glycerol operon regulatory protein</fullName>
    </recommendedName>
</protein>
<sequence length="246" mass="25461">MQSVDRAVTVLEILARYGQAGVTEIAGELGVHKSTAFRLVGALERRGLVEQPGSRGKYRLGIGVVRLAGAMTTGLVLVRHSRPVCEVLAAELEATVDVAVPGDGGVVNVDRVTPAPGEDGARQVGRAGPLHASSTGKVLLAHMRHSERGRVLRGSLEQVTPETVTVPEQLRAQLDEVLERGYATEVGERQAGLNAVAAPIRAADGQVVAAVGVTAPSTRMPTGRLGEIGAEVVAAARKISARLGGG</sequence>
<dbReference type="GO" id="GO:0006071">
    <property type="term" value="P:glycerol metabolic process"/>
    <property type="evidence" value="ECO:0007669"/>
    <property type="project" value="UniProtKB-KW"/>
</dbReference>
<comment type="function">
    <text evidence="5">May be an activator protein for the gylABX operon.</text>
</comment>
<gene>
    <name evidence="9" type="ORF">SAMN02745673_03652</name>
</gene>
<evidence type="ECO:0000313" key="10">
    <source>
        <dbReference type="Proteomes" id="UP000190637"/>
    </source>
</evidence>
<name>A0A1T4SLQ5_9ACTN</name>
<organism evidence="9 10">
    <name type="scientific">Marinactinospora thermotolerans DSM 45154</name>
    <dbReference type="NCBI Taxonomy" id="1122192"/>
    <lineage>
        <taxon>Bacteria</taxon>
        <taxon>Bacillati</taxon>
        <taxon>Actinomycetota</taxon>
        <taxon>Actinomycetes</taxon>
        <taxon>Streptosporangiales</taxon>
        <taxon>Nocardiopsidaceae</taxon>
        <taxon>Marinactinospora</taxon>
    </lineage>
</organism>
<evidence type="ECO:0000256" key="1">
    <source>
        <dbReference type="ARBA" id="ARBA00022798"/>
    </source>
</evidence>
<evidence type="ECO:0000256" key="3">
    <source>
        <dbReference type="ARBA" id="ARBA00023125"/>
    </source>
</evidence>
<evidence type="ECO:0000256" key="5">
    <source>
        <dbReference type="ARBA" id="ARBA00058938"/>
    </source>
</evidence>
<keyword evidence="10" id="KW-1185">Reference proteome</keyword>
<dbReference type="PANTHER" id="PTHR30136">
    <property type="entry name" value="HELIX-TURN-HELIX TRANSCRIPTIONAL REGULATOR, ICLR FAMILY"/>
    <property type="match status" value="1"/>
</dbReference>
<dbReference type="AlphaFoldDB" id="A0A1T4SLQ5"/>
<proteinExistence type="predicted"/>
<dbReference type="PANTHER" id="PTHR30136:SF24">
    <property type="entry name" value="HTH-TYPE TRANSCRIPTIONAL REPRESSOR ALLR"/>
    <property type="match status" value="1"/>
</dbReference>
<dbReference type="Gene3D" id="3.30.450.40">
    <property type="match status" value="1"/>
</dbReference>
<feature type="domain" description="IclR-ED" evidence="8">
    <location>
        <begin position="63"/>
        <end position="245"/>
    </location>
</feature>
<dbReference type="Gene3D" id="1.10.10.10">
    <property type="entry name" value="Winged helix-like DNA-binding domain superfamily/Winged helix DNA-binding domain"/>
    <property type="match status" value="1"/>
</dbReference>
<reference evidence="9 10" key="1">
    <citation type="submission" date="2017-02" db="EMBL/GenBank/DDBJ databases">
        <authorList>
            <person name="Peterson S.W."/>
        </authorList>
    </citation>
    <scope>NUCLEOTIDE SEQUENCE [LARGE SCALE GENOMIC DNA]</scope>
    <source>
        <strain evidence="9 10">DSM 45154</strain>
    </source>
</reference>
<dbReference type="GO" id="GO:0045892">
    <property type="term" value="P:negative regulation of DNA-templated transcription"/>
    <property type="evidence" value="ECO:0007669"/>
    <property type="project" value="TreeGrafter"/>
</dbReference>
<evidence type="ECO:0000313" key="9">
    <source>
        <dbReference type="EMBL" id="SKA29105.1"/>
    </source>
</evidence>